<feature type="compositionally biased region" description="Low complexity" evidence="7">
    <location>
        <begin position="1"/>
        <end position="11"/>
    </location>
</feature>
<keyword evidence="5" id="KW-0418">Kinase</keyword>
<protein>
    <submittedName>
        <fullName evidence="9">PTS glucose/sucrose transporter subunit IIB</fullName>
    </submittedName>
</protein>
<keyword evidence="3" id="KW-0808">Transferase</keyword>
<dbReference type="InterPro" id="IPR050429">
    <property type="entry name" value="PTS_Glucose_EIICBA"/>
</dbReference>
<feature type="region of interest" description="Disordered" evidence="7">
    <location>
        <begin position="1"/>
        <end position="53"/>
    </location>
</feature>
<evidence type="ECO:0000313" key="10">
    <source>
        <dbReference type="Proteomes" id="UP001072034"/>
    </source>
</evidence>
<dbReference type="InterPro" id="IPR018113">
    <property type="entry name" value="PTrfase_EIIB_Cys"/>
</dbReference>
<proteinExistence type="predicted"/>
<evidence type="ECO:0000259" key="8">
    <source>
        <dbReference type="PROSITE" id="PS51098"/>
    </source>
</evidence>
<keyword evidence="10" id="KW-1185">Reference proteome</keyword>
<evidence type="ECO:0000256" key="2">
    <source>
        <dbReference type="ARBA" id="ARBA00022597"/>
    </source>
</evidence>
<evidence type="ECO:0000313" key="9">
    <source>
        <dbReference type="EMBL" id="MCZ0859009.1"/>
    </source>
</evidence>
<sequence>MGAGRGARSAPSSPPSRPGRLRPGRDGHAAEVEYDNQWYGPPARGPAGRRRPPVTALTAARLRPADPGGHMSQAQSIVDALGGLDNIVEIEPCITRLRCELDDASIVDEAGLRAAGAHGVLALGNNVQVVVGPNADAIAEDIEDLR</sequence>
<evidence type="ECO:0000256" key="1">
    <source>
        <dbReference type="ARBA" id="ARBA00022448"/>
    </source>
</evidence>
<dbReference type="Proteomes" id="UP001072034">
    <property type="component" value="Unassembled WGS sequence"/>
</dbReference>
<organism evidence="9 10">
    <name type="scientific">Actinomyces israelii</name>
    <dbReference type="NCBI Taxonomy" id="1659"/>
    <lineage>
        <taxon>Bacteria</taxon>
        <taxon>Bacillati</taxon>
        <taxon>Actinomycetota</taxon>
        <taxon>Actinomycetes</taxon>
        <taxon>Actinomycetales</taxon>
        <taxon>Actinomycetaceae</taxon>
        <taxon>Actinomyces</taxon>
    </lineage>
</organism>
<dbReference type="EMBL" id="JAPTMY010000036">
    <property type="protein sequence ID" value="MCZ0859009.1"/>
    <property type="molecule type" value="Genomic_DNA"/>
</dbReference>
<comment type="caution">
    <text evidence="9">The sequence shown here is derived from an EMBL/GenBank/DDBJ whole genome shotgun (WGS) entry which is preliminary data.</text>
</comment>
<evidence type="ECO:0000256" key="4">
    <source>
        <dbReference type="ARBA" id="ARBA00022683"/>
    </source>
</evidence>
<reference evidence="9" key="1">
    <citation type="submission" date="2022-10" db="EMBL/GenBank/DDBJ databases">
        <title>Genome sequence of Actinomyces israelii ATCC 10048.</title>
        <authorList>
            <person name="Watt R.M."/>
            <person name="Tong W.M."/>
        </authorList>
    </citation>
    <scope>NUCLEOTIDE SEQUENCE</scope>
    <source>
        <strain evidence="9">ATCC 10048</strain>
    </source>
</reference>
<dbReference type="CDD" id="cd00212">
    <property type="entry name" value="PTS_IIB_glc"/>
    <property type="match status" value="1"/>
</dbReference>
<dbReference type="InterPro" id="IPR036878">
    <property type="entry name" value="Glu_permease_IIB"/>
</dbReference>
<keyword evidence="4" id="KW-0598">Phosphotransferase system</keyword>
<evidence type="ECO:0000256" key="6">
    <source>
        <dbReference type="PROSITE-ProRule" id="PRU00421"/>
    </source>
</evidence>
<keyword evidence="1" id="KW-0813">Transport</keyword>
<gene>
    <name evidence="9" type="ORF">OHJ16_13260</name>
</gene>
<dbReference type="PROSITE" id="PS51098">
    <property type="entry name" value="PTS_EIIB_TYPE_1"/>
    <property type="match status" value="1"/>
</dbReference>
<dbReference type="PANTHER" id="PTHR30009">
    <property type="entry name" value="CYTOCHROME C-TYPE SYNTHESIS PROTEIN AND PTS TRANSMEMBRANE COMPONENT"/>
    <property type="match status" value="1"/>
</dbReference>
<dbReference type="PANTHER" id="PTHR30009:SF4">
    <property type="entry name" value="PTS SYSTEM N-ACETYLGLUCOSAMINE-SPECIFIC EIICBA COMPONENT"/>
    <property type="match status" value="1"/>
</dbReference>
<feature type="domain" description="PTS EIIB type-1" evidence="8">
    <location>
        <begin position="71"/>
        <end position="146"/>
    </location>
</feature>
<dbReference type="SUPFAM" id="SSF55604">
    <property type="entry name" value="Glucose permease domain IIB"/>
    <property type="match status" value="1"/>
</dbReference>
<dbReference type="InterPro" id="IPR001996">
    <property type="entry name" value="PTS_IIB_1"/>
</dbReference>
<evidence type="ECO:0000256" key="7">
    <source>
        <dbReference type="SAM" id="MobiDB-lite"/>
    </source>
</evidence>
<dbReference type="Gene3D" id="3.30.1360.60">
    <property type="entry name" value="Glucose permease domain IIB"/>
    <property type="match status" value="1"/>
</dbReference>
<accession>A0ABT4ICG2</accession>
<feature type="active site" description="Phosphocysteine intermediate; for EIIB activity" evidence="6">
    <location>
        <position position="93"/>
    </location>
</feature>
<keyword evidence="2" id="KW-0762">Sugar transport</keyword>
<name>A0ABT4ICG2_9ACTO</name>
<dbReference type="RefSeq" id="WP_267489923.1">
    <property type="nucleotide sequence ID" value="NZ_CAJPNG010000058.1"/>
</dbReference>
<evidence type="ECO:0000256" key="3">
    <source>
        <dbReference type="ARBA" id="ARBA00022679"/>
    </source>
</evidence>
<evidence type="ECO:0000256" key="5">
    <source>
        <dbReference type="ARBA" id="ARBA00022777"/>
    </source>
</evidence>
<dbReference type="Pfam" id="PF00367">
    <property type="entry name" value="PTS_EIIB"/>
    <property type="match status" value="1"/>
</dbReference>
<dbReference type="NCBIfam" id="TIGR00826">
    <property type="entry name" value="EIIB_glc"/>
    <property type="match status" value="1"/>
</dbReference>